<dbReference type="InterPro" id="IPR026201">
    <property type="entry name" value="Cep290"/>
</dbReference>
<protein>
    <recommendedName>
        <fullName evidence="10">Centrosomal protein of 290kDa coiled-coil region domain-containing protein</fullName>
    </recommendedName>
</protein>
<sequence>MVNLNWKSIINFSKNDTTEQEKEDLYDLLLLYEIEPDLLVSQLQALFRVSQEIIRFKGDQVESLLGEIDNLAARQGEEEAHKHQRLIDEIVSLQSKLARAEKSESFSGGGLDDIHQELVKIEHRNEQLLLELQTKERELLSEKKEVEKFTNQVMILEREKGELRSELAALQRDSVEQQEPRMQSESIEMNLEKYREMFDLLRLKNQHINQLLSDIEGLEKENNESKMRLKNLEDELKNAADDINRYSGELTNLNHSLNEQQEKMILLEDQNEALRKQVIEMVADKNNRDEQLDQLGIVLDSRLAQWQELLIQKDYELAETKKHLADLLSQNQNIFLDSTKADIISITQTLELREQQIEELQKQLAMAAENLKHSNTLVHQYKSRAKDKKEKNGESNIIKQLKRDLLQKEETIKLMGSKVEDAEEDARAKSAEMTEMVIQLREYEAGIFGLPEAMAKIKVLQKQKNVRDKHIEQLIHAGNQLQEDANHLEEENLSLRTQLGINVDTVVRVDGILAKHKNNQTKLAEMGTKLDESQNALVELKLQNRKFRKIIEKLKNQIYQLGFLPEIIDSDKETPNRTPTKYSDFKTIKETTVVENNMEWQSKLQDVIDENEALRKGMHEILDSIRNKDGSSEVQIESSCLERLLEALDSRHISGWYHPAMRLQSQLNTVQGSNATLREQLRHSRLQCSDLNKKLERALQRIEQLQSEPILPQYKLDTKPIGLTDSSQSEECNNDSTKLEKVDEKYRDIFLNLSSRLNEIQEKMDDDKELYETDKESWQNVRTGLQQEIDSLKETLAISSVQLDEFKAQWEHLLEDPDTMKHTIAQNAIKLATLAGDNEKLKRKYEILLEDENGLKIKYNNLNDDFKTLENSSALIKQELTHEKSKLLAELQLVQKLQHQLVSIQFLFCIFK</sequence>
<dbReference type="GO" id="GO:1905515">
    <property type="term" value="P:non-motile cilium assembly"/>
    <property type="evidence" value="ECO:0007669"/>
    <property type="project" value="TreeGrafter"/>
</dbReference>
<evidence type="ECO:0000256" key="4">
    <source>
        <dbReference type="ARBA" id="ARBA00022794"/>
    </source>
</evidence>
<evidence type="ECO:0000256" key="8">
    <source>
        <dbReference type="SAM" id="Coils"/>
    </source>
</evidence>
<feature type="coiled-coil region" evidence="8">
    <location>
        <begin position="523"/>
        <end position="557"/>
    </location>
</feature>
<feature type="coiled-coil region" evidence="8">
    <location>
        <begin position="674"/>
        <end position="708"/>
    </location>
</feature>
<evidence type="ECO:0000256" key="3">
    <source>
        <dbReference type="ARBA" id="ARBA00022490"/>
    </source>
</evidence>
<dbReference type="EMBL" id="GEDC01004562">
    <property type="protein sequence ID" value="JAS32736.1"/>
    <property type="molecule type" value="Transcribed_RNA"/>
</dbReference>
<proteinExistence type="predicted"/>
<organism evidence="9">
    <name type="scientific">Clastoptera arizonana</name>
    <name type="common">Arizona spittle bug</name>
    <dbReference type="NCBI Taxonomy" id="38151"/>
    <lineage>
        <taxon>Eukaryota</taxon>
        <taxon>Metazoa</taxon>
        <taxon>Ecdysozoa</taxon>
        <taxon>Arthropoda</taxon>
        <taxon>Hexapoda</taxon>
        <taxon>Insecta</taxon>
        <taxon>Pterygota</taxon>
        <taxon>Neoptera</taxon>
        <taxon>Paraneoptera</taxon>
        <taxon>Hemiptera</taxon>
        <taxon>Auchenorrhyncha</taxon>
        <taxon>Cercopoidea</taxon>
        <taxon>Clastopteridae</taxon>
        <taxon>Clastoptera</taxon>
    </lineage>
</organism>
<evidence type="ECO:0000256" key="6">
    <source>
        <dbReference type="ARBA" id="ARBA00023212"/>
    </source>
</evidence>
<evidence type="ECO:0000256" key="7">
    <source>
        <dbReference type="ARBA" id="ARBA00023273"/>
    </source>
</evidence>
<evidence type="ECO:0000256" key="5">
    <source>
        <dbReference type="ARBA" id="ARBA00023054"/>
    </source>
</evidence>
<evidence type="ECO:0000256" key="1">
    <source>
        <dbReference type="ARBA" id="ARBA00004120"/>
    </source>
</evidence>
<evidence type="ECO:0008006" key="10">
    <source>
        <dbReference type="Google" id="ProtNLM"/>
    </source>
</evidence>
<dbReference type="GO" id="GO:0035869">
    <property type="term" value="C:ciliary transition zone"/>
    <property type="evidence" value="ECO:0007669"/>
    <property type="project" value="TreeGrafter"/>
</dbReference>
<dbReference type="PANTHER" id="PTHR18879:SF20">
    <property type="entry name" value="CENTROSOMAL PROTEIN OF 290 KDA"/>
    <property type="match status" value="1"/>
</dbReference>
<feature type="coiled-coil region" evidence="8">
    <location>
        <begin position="471"/>
        <end position="498"/>
    </location>
</feature>
<evidence type="ECO:0000313" key="9">
    <source>
        <dbReference type="EMBL" id="JAS32736.1"/>
    </source>
</evidence>
<keyword evidence="4" id="KW-0970">Cilium biogenesis/degradation</keyword>
<feature type="coiled-coil region" evidence="8">
    <location>
        <begin position="831"/>
        <end position="897"/>
    </location>
</feature>
<dbReference type="AlphaFoldDB" id="A0A1B6E470"/>
<feature type="coiled-coil region" evidence="8">
    <location>
        <begin position="343"/>
        <end position="377"/>
    </location>
</feature>
<comment type="subcellular location">
    <subcellularLocation>
        <location evidence="1">Cytoplasm</location>
        <location evidence="1">Cytoskeleton</location>
        <location evidence="1">Cilium basal body</location>
    </subcellularLocation>
    <subcellularLocation>
        <location evidence="2">Cytoplasm</location>
        <location evidence="2">Cytoskeleton</location>
        <location evidence="2">Microtubule organizing center</location>
        <location evidence="2">Centrosome</location>
    </subcellularLocation>
</comment>
<dbReference type="GO" id="GO:1905349">
    <property type="term" value="P:ciliary transition zone assembly"/>
    <property type="evidence" value="ECO:0007669"/>
    <property type="project" value="TreeGrafter"/>
</dbReference>
<feature type="coiled-coil region" evidence="8">
    <location>
        <begin position="201"/>
        <end position="277"/>
    </location>
</feature>
<reference evidence="9" key="1">
    <citation type="submission" date="2015-12" db="EMBL/GenBank/DDBJ databases">
        <title>De novo transcriptome assembly of four potential Pierce s Disease insect vectors from Arizona vineyards.</title>
        <authorList>
            <person name="Tassone E.E."/>
        </authorList>
    </citation>
    <scope>NUCLEOTIDE SEQUENCE</scope>
</reference>
<keyword evidence="6" id="KW-0206">Cytoskeleton</keyword>
<feature type="coiled-coil region" evidence="8">
    <location>
        <begin position="83"/>
        <end position="173"/>
    </location>
</feature>
<keyword evidence="3" id="KW-0963">Cytoplasm</keyword>
<dbReference type="GO" id="GO:0034451">
    <property type="term" value="C:centriolar satellite"/>
    <property type="evidence" value="ECO:0007669"/>
    <property type="project" value="TreeGrafter"/>
</dbReference>
<keyword evidence="5 8" id="KW-0175">Coiled coil</keyword>
<dbReference type="GO" id="GO:0097711">
    <property type="term" value="P:ciliary basal body-plasma membrane docking"/>
    <property type="evidence" value="ECO:0007669"/>
    <property type="project" value="TreeGrafter"/>
</dbReference>
<accession>A0A1B6E470</accession>
<keyword evidence="7" id="KW-0966">Cell projection</keyword>
<name>A0A1B6E470_9HEMI</name>
<dbReference type="PANTHER" id="PTHR18879">
    <property type="entry name" value="CENTROSOMAL PROTEIN OF 290 KDA"/>
    <property type="match status" value="1"/>
</dbReference>
<evidence type="ECO:0000256" key="2">
    <source>
        <dbReference type="ARBA" id="ARBA00004300"/>
    </source>
</evidence>
<gene>
    <name evidence="9" type="ORF">g.28983</name>
</gene>